<dbReference type="InterPro" id="IPR000182">
    <property type="entry name" value="GNAT_dom"/>
</dbReference>
<dbReference type="PROSITE" id="PS51186">
    <property type="entry name" value="GNAT"/>
    <property type="match status" value="1"/>
</dbReference>
<dbReference type="EMBL" id="JBHUDJ010000006">
    <property type="protein sequence ID" value="MFD1587942.1"/>
    <property type="molecule type" value="Genomic_DNA"/>
</dbReference>
<gene>
    <name evidence="2" type="ORF">ACFR9U_13220</name>
</gene>
<accession>A0ABD6CC73</accession>
<dbReference type="SUPFAM" id="SSF55729">
    <property type="entry name" value="Acyl-CoA N-acyltransferases (Nat)"/>
    <property type="match status" value="1"/>
</dbReference>
<dbReference type="PANTHER" id="PTHR43617">
    <property type="entry name" value="L-AMINO ACID N-ACETYLTRANSFERASE"/>
    <property type="match status" value="1"/>
</dbReference>
<dbReference type="CDD" id="cd04301">
    <property type="entry name" value="NAT_SF"/>
    <property type="match status" value="1"/>
</dbReference>
<dbReference type="InterPro" id="IPR016181">
    <property type="entry name" value="Acyl_CoA_acyltransferase"/>
</dbReference>
<proteinExistence type="predicted"/>
<dbReference type="PANTHER" id="PTHR43617:SF34">
    <property type="entry name" value="PUTATIVE-RELATED"/>
    <property type="match status" value="1"/>
</dbReference>
<organism evidence="2 3">
    <name type="scientific">Halorientalis brevis</name>
    <dbReference type="NCBI Taxonomy" id="1126241"/>
    <lineage>
        <taxon>Archaea</taxon>
        <taxon>Methanobacteriati</taxon>
        <taxon>Methanobacteriota</taxon>
        <taxon>Stenosarchaea group</taxon>
        <taxon>Halobacteria</taxon>
        <taxon>Halobacteriales</taxon>
        <taxon>Haloarculaceae</taxon>
        <taxon>Halorientalis</taxon>
    </lineage>
</organism>
<dbReference type="Gene3D" id="3.40.630.30">
    <property type="match status" value="1"/>
</dbReference>
<keyword evidence="2" id="KW-0808">Transferase</keyword>
<evidence type="ECO:0000259" key="1">
    <source>
        <dbReference type="PROSITE" id="PS51186"/>
    </source>
</evidence>
<reference evidence="2 3" key="1">
    <citation type="journal article" date="2019" name="Int. J. Syst. Evol. Microbiol.">
        <title>The Global Catalogue of Microorganisms (GCM) 10K type strain sequencing project: providing services to taxonomists for standard genome sequencing and annotation.</title>
        <authorList>
            <consortium name="The Broad Institute Genomics Platform"/>
            <consortium name="The Broad Institute Genome Sequencing Center for Infectious Disease"/>
            <person name="Wu L."/>
            <person name="Ma J."/>
        </authorList>
    </citation>
    <scope>NUCLEOTIDE SEQUENCE [LARGE SCALE GENOMIC DNA]</scope>
    <source>
        <strain evidence="2 3">CGMCC 1.12125</strain>
    </source>
</reference>
<dbReference type="GO" id="GO:0016746">
    <property type="term" value="F:acyltransferase activity"/>
    <property type="evidence" value="ECO:0007669"/>
    <property type="project" value="UniProtKB-KW"/>
</dbReference>
<feature type="domain" description="N-acetyltransferase" evidence="1">
    <location>
        <begin position="5"/>
        <end position="167"/>
    </location>
</feature>
<dbReference type="Proteomes" id="UP001597119">
    <property type="component" value="Unassembled WGS sequence"/>
</dbReference>
<evidence type="ECO:0000313" key="3">
    <source>
        <dbReference type="Proteomes" id="UP001597119"/>
    </source>
</evidence>
<dbReference type="RefSeq" id="WP_247380375.1">
    <property type="nucleotide sequence ID" value="NZ_JALLGV010000008.1"/>
</dbReference>
<dbReference type="Pfam" id="PF00583">
    <property type="entry name" value="Acetyltransf_1"/>
    <property type="match status" value="1"/>
</dbReference>
<dbReference type="EC" id="2.3.-.-" evidence="2"/>
<sequence>MASNITVRTAKPEDVGAIQAVARRSWDAAYEGVLGDEVVNAMLEGGYAEESLQSVIDSSVAELFVATDDDEVVGYANGEPGEEGDADAEVSVYVDPEYWGEGIGSRLLAEATDFLAEQGIERVRDSVLAENEVGNAFYERHFEQVDQHEVDILGDTFTANVYAGDIA</sequence>
<name>A0ABD6CC73_9EURY</name>
<dbReference type="InterPro" id="IPR050276">
    <property type="entry name" value="MshD_Acetyltransferase"/>
</dbReference>
<comment type="caution">
    <text evidence="2">The sequence shown here is derived from an EMBL/GenBank/DDBJ whole genome shotgun (WGS) entry which is preliminary data.</text>
</comment>
<protein>
    <submittedName>
        <fullName evidence="2">GNAT family N-acetyltransferase</fullName>
        <ecNumber evidence="2">2.3.-.-</ecNumber>
    </submittedName>
</protein>
<dbReference type="AlphaFoldDB" id="A0ABD6CC73"/>
<keyword evidence="2" id="KW-0012">Acyltransferase</keyword>
<evidence type="ECO:0000313" key="2">
    <source>
        <dbReference type="EMBL" id="MFD1587942.1"/>
    </source>
</evidence>
<keyword evidence="3" id="KW-1185">Reference proteome</keyword>